<keyword evidence="15" id="KW-1185">Reference proteome</keyword>
<dbReference type="OrthoDB" id="9781579at2"/>
<dbReference type="EMBL" id="LNYA01000024">
    <property type="protein sequence ID" value="KTC97656.1"/>
    <property type="molecule type" value="Genomic_DNA"/>
</dbReference>
<feature type="binding site" evidence="9">
    <location>
        <position position="145"/>
    </location>
    <ligand>
        <name>Zn(2+)</name>
        <dbReference type="ChEBI" id="CHEBI:29105"/>
    </ligand>
</feature>
<dbReference type="PANTHER" id="PTHR11441">
    <property type="entry name" value="THYMIDINE KINASE"/>
    <property type="match status" value="1"/>
</dbReference>
<dbReference type="Proteomes" id="UP000054773">
    <property type="component" value="Unassembled WGS sequence"/>
</dbReference>
<evidence type="ECO:0000256" key="10">
    <source>
        <dbReference type="PIRSR" id="PIRSR035805-1"/>
    </source>
</evidence>
<dbReference type="EC" id="2.7.1.21" evidence="2 9"/>
<keyword evidence="8 9" id="KW-0067">ATP-binding</keyword>
<evidence type="ECO:0000256" key="2">
    <source>
        <dbReference type="ARBA" id="ARBA00012118"/>
    </source>
</evidence>
<evidence type="ECO:0000313" key="14">
    <source>
        <dbReference type="EMBL" id="KTC97656.1"/>
    </source>
</evidence>
<dbReference type="AlphaFoldDB" id="A0A0W0TQ17"/>
<dbReference type="Gene3D" id="3.40.50.300">
    <property type="entry name" value="P-loop containing nucleotide triphosphate hydrolases"/>
    <property type="match status" value="1"/>
</dbReference>
<feature type="binding site" evidence="9">
    <location>
        <position position="182"/>
    </location>
    <ligand>
        <name>Zn(2+)</name>
        <dbReference type="ChEBI" id="CHEBI:29105"/>
    </ligand>
</feature>
<sequence>MAKLYFYYSAMNAGKSTVLLQSSHNYQERGMQTLLMMPALDNRFQYGTITSRIGLSEPAYAFHSDDNLYEHVLKSLADKPYACVLIDEAQFLTREQVYQLTEIADGLAIPVLTYGLRTDFRGELFTGSQYLLAWADELVEIKTICHCGRKATMNRRINAAGDVVAEGEQLFIGGNESYVSTCRRHFKSRQTVPDIQSVP</sequence>
<dbReference type="RefSeq" id="WP_058526642.1">
    <property type="nucleotide sequence ID" value="NZ_CAAAHY010000022.1"/>
</dbReference>
<feature type="binding site" evidence="11">
    <location>
        <position position="178"/>
    </location>
    <ligand>
        <name>substrate</name>
    </ligand>
</feature>
<organism evidence="14 15">
    <name type="scientific">Legionella erythra</name>
    <dbReference type="NCBI Taxonomy" id="448"/>
    <lineage>
        <taxon>Bacteria</taxon>
        <taxon>Pseudomonadati</taxon>
        <taxon>Pseudomonadota</taxon>
        <taxon>Gammaproteobacteria</taxon>
        <taxon>Legionellales</taxon>
        <taxon>Legionellaceae</taxon>
        <taxon>Legionella</taxon>
    </lineage>
</organism>
<gene>
    <name evidence="9" type="primary">tdk</name>
    <name evidence="14" type="ORF">Lery_1495</name>
</gene>
<evidence type="ECO:0000256" key="8">
    <source>
        <dbReference type="ARBA" id="ARBA00022840"/>
    </source>
</evidence>
<dbReference type="GO" id="GO:0005524">
    <property type="term" value="F:ATP binding"/>
    <property type="evidence" value="ECO:0007669"/>
    <property type="project" value="UniProtKB-UniRule"/>
</dbReference>
<dbReference type="Pfam" id="PF00265">
    <property type="entry name" value="TK"/>
    <property type="match status" value="1"/>
</dbReference>
<evidence type="ECO:0000256" key="9">
    <source>
        <dbReference type="HAMAP-Rule" id="MF_00124"/>
    </source>
</evidence>
<dbReference type="InterPro" id="IPR027417">
    <property type="entry name" value="P-loop_NTPase"/>
</dbReference>
<dbReference type="SUPFAM" id="SSF52540">
    <property type="entry name" value="P-loop containing nucleoside triphosphate hydrolases"/>
    <property type="match status" value="1"/>
</dbReference>
<accession>A0A0W0TQ17</accession>
<feature type="binding site" evidence="9">
    <location>
        <position position="147"/>
    </location>
    <ligand>
        <name>Zn(2+)</name>
        <dbReference type="ChEBI" id="CHEBI:29105"/>
    </ligand>
</feature>
<feature type="active site" description="Proton acceptor" evidence="9 10">
    <location>
        <position position="88"/>
    </location>
</feature>
<dbReference type="PIRSF" id="PIRSF035805">
    <property type="entry name" value="TK_cell"/>
    <property type="match status" value="1"/>
</dbReference>
<keyword evidence="6 9" id="KW-0547">Nucleotide-binding</keyword>
<dbReference type="PATRIC" id="fig|448.7.peg.1562"/>
<comment type="catalytic activity">
    <reaction evidence="9 12">
        <text>thymidine + ATP = dTMP + ADP + H(+)</text>
        <dbReference type="Rhea" id="RHEA:19129"/>
        <dbReference type="ChEBI" id="CHEBI:15378"/>
        <dbReference type="ChEBI" id="CHEBI:17748"/>
        <dbReference type="ChEBI" id="CHEBI:30616"/>
        <dbReference type="ChEBI" id="CHEBI:63528"/>
        <dbReference type="ChEBI" id="CHEBI:456216"/>
        <dbReference type="EC" id="2.7.1.21"/>
    </reaction>
</comment>
<dbReference type="GO" id="GO:0046104">
    <property type="term" value="P:thymidine metabolic process"/>
    <property type="evidence" value="ECO:0007669"/>
    <property type="project" value="TreeGrafter"/>
</dbReference>
<feature type="binding site" evidence="9">
    <location>
        <position position="185"/>
    </location>
    <ligand>
        <name>Zn(2+)</name>
        <dbReference type="ChEBI" id="CHEBI:29105"/>
    </ligand>
</feature>
<dbReference type="GO" id="GO:0004797">
    <property type="term" value="F:thymidine kinase activity"/>
    <property type="evidence" value="ECO:0007669"/>
    <property type="project" value="UniProtKB-UniRule"/>
</dbReference>
<dbReference type="NCBIfam" id="NF003300">
    <property type="entry name" value="PRK04296.1-5"/>
    <property type="match status" value="1"/>
</dbReference>
<name>A0A0W0TQ17_LEGER</name>
<evidence type="ECO:0000313" key="15">
    <source>
        <dbReference type="Proteomes" id="UP000054773"/>
    </source>
</evidence>
<dbReference type="InterPro" id="IPR020633">
    <property type="entry name" value="Thymidine_kinase_CS"/>
</dbReference>
<feature type="binding site" evidence="9">
    <location>
        <begin position="9"/>
        <end position="16"/>
    </location>
    <ligand>
        <name>ATP</name>
        <dbReference type="ChEBI" id="CHEBI:30616"/>
    </ligand>
</feature>
<keyword evidence="9" id="KW-0862">Zinc</keyword>
<keyword evidence="7 9" id="KW-0418">Kinase</keyword>
<comment type="similarity">
    <text evidence="1 9 13">Belongs to the thymidine kinase family.</text>
</comment>
<dbReference type="SUPFAM" id="SSF57716">
    <property type="entry name" value="Glucocorticoid receptor-like (DNA-binding domain)"/>
    <property type="match status" value="1"/>
</dbReference>
<dbReference type="PANTHER" id="PTHR11441:SF0">
    <property type="entry name" value="THYMIDINE KINASE, CYTOSOLIC"/>
    <property type="match status" value="1"/>
</dbReference>
<dbReference type="Gene3D" id="3.30.60.20">
    <property type="match status" value="1"/>
</dbReference>
<evidence type="ECO:0000256" key="7">
    <source>
        <dbReference type="ARBA" id="ARBA00022777"/>
    </source>
</evidence>
<evidence type="ECO:0000256" key="4">
    <source>
        <dbReference type="ARBA" id="ARBA00022634"/>
    </source>
</evidence>
<comment type="subunit">
    <text evidence="9">Homotetramer.</text>
</comment>
<comment type="caution">
    <text evidence="14">The sequence shown here is derived from an EMBL/GenBank/DDBJ whole genome shotgun (WGS) entry which is preliminary data.</text>
</comment>
<dbReference type="GO" id="GO:0008270">
    <property type="term" value="F:zinc ion binding"/>
    <property type="evidence" value="ECO:0007669"/>
    <property type="project" value="UniProtKB-UniRule"/>
</dbReference>
<dbReference type="GO" id="GO:0005829">
    <property type="term" value="C:cytosol"/>
    <property type="evidence" value="ECO:0007669"/>
    <property type="project" value="TreeGrafter"/>
</dbReference>
<evidence type="ECO:0000256" key="13">
    <source>
        <dbReference type="RuleBase" id="RU004165"/>
    </source>
</evidence>
<protein>
    <recommendedName>
        <fullName evidence="2 9">Thymidine kinase</fullName>
        <ecNumber evidence="2 9">2.7.1.21</ecNumber>
    </recommendedName>
</protein>
<dbReference type="HAMAP" id="MF_00124">
    <property type="entry name" value="Thymidine_kinase"/>
    <property type="match status" value="1"/>
</dbReference>
<evidence type="ECO:0000256" key="5">
    <source>
        <dbReference type="ARBA" id="ARBA00022679"/>
    </source>
</evidence>
<dbReference type="GO" id="GO:0071897">
    <property type="term" value="P:DNA biosynthetic process"/>
    <property type="evidence" value="ECO:0007669"/>
    <property type="project" value="UniProtKB-KW"/>
</dbReference>
<dbReference type="PROSITE" id="PS00603">
    <property type="entry name" value="TK_CELLULAR_TYPE"/>
    <property type="match status" value="1"/>
</dbReference>
<keyword evidence="3 9" id="KW-0963">Cytoplasm</keyword>
<comment type="subcellular location">
    <subcellularLocation>
        <location evidence="9">Cytoplasm</location>
    </subcellularLocation>
</comment>
<proteinExistence type="inferred from homology"/>
<feature type="binding site" evidence="9">
    <location>
        <begin position="87"/>
        <end position="90"/>
    </location>
    <ligand>
        <name>ATP</name>
        <dbReference type="ChEBI" id="CHEBI:30616"/>
    </ligand>
</feature>
<keyword evidence="5 9" id="KW-0808">Transferase</keyword>
<dbReference type="InterPro" id="IPR001267">
    <property type="entry name" value="Thymidine_kinase"/>
</dbReference>
<evidence type="ECO:0000256" key="12">
    <source>
        <dbReference type="RuleBase" id="RU000544"/>
    </source>
</evidence>
<dbReference type="FunFam" id="3.40.50.300:FF:000323">
    <property type="entry name" value="Thymidine kinase"/>
    <property type="match status" value="1"/>
</dbReference>
<keyword evidence="4 9" id="KW-0237">DNA synthesis</keyword>
<evidence type="ECO:0000256" key="1">
    <source>
        <dbReference type="ARBA" id="ARBA00007587"/>
    </source>
</evidence>
<evidence type="ECO:0000256" key="6">
    <source>
        <dbReference type="ARBA" id="ARBA00022741"/>
    </source>
</evidence>
<keyword evidence="9" id="KW-0479">Metal-binding</keyword>
<dbReference type="STRING" id="448.Lery_1495"/>
<evidence type="ECO:0000256" key="3">
    <source>
        <dbReference type="ARBA" id="ARBA00022490"/>
    </source>
</evidence>
<reference evidence="14 15" key="1">
    <citation type="submission" date="2015-11" db="EMBL/GenBank/DDBJ databases">
        <title>Genomic analysis of 38 Legionella species identifies large and diverse effector repertoires.</title>
        <authorList>
            <person name="Burstein D."/>
            <person name="Amaro F."/>
            <person name="Zusman T."/>
            <person name="Lifshitz Z."/>
            <person name="Cohen O."/>
            <person name="Gilbert J.A."/>
            <person name="Pupko T."/>
            <person name="Shuman H.A."/>
            <person name="Segal G."/>
        </authorList>
    </citation>
    <scope>NUCLEOTIDE SEQUENCE [LARGE SCALE GENOMIC DNA]</scope>
    <source>
        <strain evidence="14 15">SE-32A-C8</strain>
    </source>
</reference>
<evidence type="ECO:0000256" key="11">
    <source>
        <dbReference type="PIRSR" id="PIRSR035805-2"/>
    </source>
</evidence>